<dbReference type="InterPro" id="IPR010093">
    <property type="entry name" value="SinI_DNA-bd"/>
</dbReference>
<accession>A0A1F7G804</accession>
<organism evidence="2 3">
    <name type="scientific">Candidatus Roizmanbacteria bacterium RIFCSPHIGHO2_01_FULL_39_12b</name>
    <dbReference type="NCBI Taxonomy" id="1802030"/>
    <lineage>
        <taxon>Bacteria</taxon>
        <taxon>Candidatus Roizmaniibacteriota</taxon>
    </lineage>
</organism>
<evidence type="ECO:0000313" key="2">
    <source>
        <dbReference type="EMBL" id="OGK15031.1"/>
    </source>
</evidence>
<proteinExistence type="predicted"/>
<dbReference type="Pfam" id="PF12728">
    <property type="entry name" value="HTH_17"/>
    <property type="match status" value="1"/>
</dbReference>
<dbReference type="EMBL" id="MFZF01000036">
    <property type="protein sequence ID" value="OGK15031.1"/>
    <property type="molecule type" value="Genomic_DNA"/>
</dbReference>
<dbReference type="InterPro" id="IPR041657">
    <property type="entry name" value="HTH_17"/>
</dbReference>
<protein>
    <recommendedName>
        <fullName evidence="1">Helix-turn-helix domain-containing protein</fullName>
    </recommendedName>
</protein>
<evidence type="ECO:0000313" key="3">
    <source>
        <dbReference type="Proteomes" id="UP000178372"/>
    </source>
</evidence>
<gene>
    <name evidence="2" type="ORF">A2690_02880</name>
</gene>
<sequence length="84" mass="9643">MLSTRAYSPEQVANMLQLSKNTVYALISKGEIIAKKIGRVYRIPARSLSFIFTGIDDDLYIAEEKDKKNLPRINKELVLVRKMQ</sequence>
<name>A0A1F7G804_9BACT</name>
<dbReference type="NCBIfam" id="TIGR01764">
    <property type="entry name" value="excise"/>
    <property type="match status" value="1"/>
</dbReference>
<comment type="caution">
    <text evidence="2">The sequence shown here is derived from an EMBL/GenBank/DDBJ whole genome shotgun (WGS) entry which is preliminary data.</text>
</comment>
<dbReference type="GO" id="GO:0003677">
    <property type="term" value="F:DNA binding"/>
    <property type="evidence" value="ECO:0007669"/>
    <property type="project" value="InterPro"/>
</dbReference>
<dbReference type="Proteomes" id="UP000178372">
    <property type="component" value="Unassembled WGS sequence"/>
</dbReference>
<feature type="domain" description="Helix-turn-helix" evidence="1">
    <location>
        <begin position="7"/>
        <end position="48"/>
    </location>
</feature>
<evidence type="ECO:0000259" key="1">
    <source>
        <dbReference type="Pfam" id="PF12728"/>
    </source>
</evidence>
<reference evidence="2 3" key="1">
    <citation type="journal article" date="2016" name="Nat. Commun.">
        <title>Thousands of microbial genomes shed light on interconnected biogeochemical processes in an aquifer system.</title>
        <authorList>
            <person name="Anantharaman K."/>
            <person name="Brown C.T."/>
            <person name="Hug L.A."/>
            <person name="Sharon I."/>
            <person name="Castelle C.J."/>
            <person name="Probst A.J."/>
            <person name="Thomas B.C."/>
            <person name="Singh A."/>
            <person name="Wilkins M.J."/>
            <person name="Karaoz U."/>
            <person name="Brodie E.L."/>
            <person name="Williams K.H."/>
            <person name="Hubbard S.S."/>
            <person name="Banfield J.F."/>
        </authorList>
    </citation>
    <scope>NUCLEOTIDE SEQUENCE [LARGE SCALE GENOMIC DNA]</scope>
</reference>
<dbReference type="AlphaFoldDB" id="A0A1F7G804"/>